<reference evidence="2" key="1">
    <citation type="submission" date="2018-08" db="EMBL/GenBank/DDBJ databases">
        <authorList>
            <person name="Chevrot R."/>
        </authorList>
    </citation>
    <scope>NUCLEOTIDE SEQUENCE [LARGE SCALE GENOMIC DNA]</scope>
</reference>
<protein>
    <submittedName>
        <fullName evidence="1">Uncharacterized protein</fullName>
    </submittedName>
</protein>
<evidence type="ECO:0000313" key="1">
    <source>
        <dbReference type="EMBL" id="SYX86535.1"/>
    </source>
</evidence>
<sequence>MHVPASLLGLIGTLYEGVAHLCVVTMPDKLGLADIFAKTLIGQVEQQGNPRKVKTGKKA</sequence>
<name>A0A383RHJ7_PAEAL</name>
<gene>
    <name evidence="1" type="ORF">PBLR_14961</name>
</gene>
<dbReference type="Proteomes" id="UP000304148">
    <property type="component" value="Chromosome"/>
</dbReference>
<accession>A0A383RHJ7</accession>
<proteinExistence type="predicted"/>
<dbReference type="EMBL" id="LS992241">
    <property type="protein sequence ID" value="SYX86535.1"/>
    <property type="molecule type" value="Genomic_DNA"/>
</dbReference>
<dbReference type="AlphaFoldDB" id="A0A383RHJ7"/>
<evidence type="ECO:0000313" key="2">
    <source>
        <dbReference type="Proteomes" id="UP000304148"/>
    </source>
</evidence>
<organism evidence="1 2">
    <name type="scientific">Paenibacillus alvei</name>
    <name type="common">Bacillus alvei</name>
    <dbReference type="NCBI Taxonomy" id="44250"/>
    <lineage>
        <taxon>Bacteria</taxon>
        <taxon>Bacillati</taxon>
        <taxon>Bacillota</taxon>
        <taxon>Bacilli</taxon>
        <taxon>Bacillales</taxon>
        <taxon>Paenibacillaceae</taxon>
        <taxon>Paenibacillus</taxon>
    </lineage>
</organism>